<protein>
    <submittedName>
        <fullName evidence="1">Uncharacterized protein</fullName>
    </submittedName>
</protein>
<sequence>MFQQILQLQHFFCPTSYTVCPSNSLALDPHRDNSIVSPLRSLSFTILLLWNFPYDLTIVTSDRAVICPMTSRNLSVMLRCSLSCENGVKL</sequence>
<dbReference type="EMBL" id="GBRH01239122">
    <property type="protein sequence ID" value="JAD58773.1"/>
    <property type="molecule type" value="Transcribed_RNA"/>
</dbReference>
<accession>A0A0A9B9D2</accession>
<proteinExistence type="predicted"/>
<name>A0A0A9B9D2_ARUDO</name>
<organism evidence="1">
    <name type="scientific">Arundo donax</name>
    <name type="common">Giant reed</name>
    <name type="synonym">Donax arundinaceus</name>
    <dbReference type="NCBI Taxonomy" id="35708"/>
    <lineage>
        <taxon>Eukaryota</taxon>
        <taxon>Viridiplantae</taxon>
        <taxon>Streptophyta</taxon>
        <taxon>Embryophyta</taxon>
        <taxon>Tracheophyta</taxon>
        <taxon>Spermatophyta</taxon>
        <taxon>Magnoliopsida</taxon>
        <taxon>Liliopsida</taxon>
        <taxon>Poales</taxon>
        <taxon>Poaceae</taxon>
        <taxon>PACMAD clade</taxon>
        <taxon>Arundinoideae</taxon>
        <taxon>Arundineae</taxon>
        <taxon>Arundo</taxon>
    </lineage>
</organism>
<reference evidence="1" key="2">
    <citation type="journal article" date="2015" name="Data Brief">
        <title>Shoot transcriptome of the giant reed, Arundo donax.</title>
        <authorList>
            <person name="Barrero R.A."/>
            <person name="Guerrero F.D."/>
            <person name="Moolhuijzen P."/>
            <person name="Goolsby J.A."/>
            <person name="Tidwell J."/>
            <person name="Bellgard S.E."/>
            <person name="Bellgard M.I."/>
        </authorList>
    </citation>
    <scope>NUCLEOTIDE SEQUENCE</scope>
    <source>
        <tissue evidence="1">Shoot tissue taken approximately 20 cm above the soil surface</tissue>
    </source>
</reference>
<dbReference type="AlphaFoldDB" id="A0A0A9B9D2"/>
<evidence type="ECO:0000313" key="1">
    <source>
        <dbReference type="EMBL" id="JAD58773.1"/>
    </source>
</evidence>
<reference evidence="1" key="1">
    <citation type="submission" date="2014-09" db="EMBL/GenBank/DDBJ databases">
        <authorList>
            <person name="Magalhaes I.L.F."/>
            <person name="Oliveira U."/>
            <person name="Santos F.R."/>
            <person name="Vidigal T.H.D.A."/>
            <person name="Brescovit A.D."/>
            <person name="Santos A.J."/>
        </authorList>
    </citation>
    <scope>NUCLEOTIDE SEQUENCE</scope>
    <source>
        <tissue evidence="1">Shoot tissue taken approximately 20 cm above the soil surface</tissue>
    </source>
</reference>